<dbReference type="EMBL" id="LAOD01000009">
    <property type="protein sequence ID" value="KJV87466.1"/>
    <property type="molecule type" value="Genomic_DNA"/>
</dbReference>
<dbReference type="AlphaFoldDB" id="A0A0F3Q5M1"/>
<dbReference type="Proteomes" id="UP000033722">
    <property type="component" value="Unassembled WGS sequence"/>
</dbReference>
<comment type="caution">
    <text evidence="1">The sequence shown here is derived from an EMBL/GenBank/DDBJ whole genome shotgun (WGS) entry which is preliminary data.</text>
</comment>
<proteinExistence type="predicted"/>
<sequence length="140" mass="14935">MTVMDGNVVCPTQTKFNGKDDEKDASQQHNIPDIRKMSQKDFASSVASLAGQNVLPKDSTISVKTAYELAEGVIAVIVSVENGKKIPEGGVAKYCNDHQGKCKYLPEGKSLKVGQSGLTFEKGSLKLDSDYIAPVLGACI</sequence>
<evidence type="ECO:0000313" key="2">
    <source>
        <dbReference type="Proteomes" id="UP000033722"/>
    </source>
</evidence>
<accession>A0A0F3Q5M1</accession>
<gene>
    <name evidence="1" type="ORF">APHCRT_0427</name>
</gene>
<organism evidence="1 2">
    <name type="scientific">Anaplasma phagocytophilum str. CRT53-1</name>
    <dbReference type="NCBI Taxonomy" id="1359157"/>
    <lineage>
        <taxon>Bacteria</taxon>
        <taxon>Pseudomonadati</taxon>
        <taxon>Pseudomonadota</taxon>
        <taxon>Alphaproteobacteria</taxon>
        <taxon>Rickettsiales</taxon>
        <taxon>Anaplasmataceae</taxon>
        <taxon>Anaplasma</taxon>
        <taxon>phagocytophilum group</taxon>
    </lineage>
</organism>
<protein>
    <submittedName>
        <fullName evidence="1">Type IV secretion system, VirB6 family domain protein</fullName>
    </submittedName>
</protein>
<name>A0A0F3Q5M1_ANAPH</name>
<reference evidence="1 2" key="1">
    <citation type="submission" date="2015-01" db="EMBL/GenBank/DDBJ databases">
        <title>Genome Sequencing of Rickettsiales.</title>
        <authorList>
            <person name="Daugherty S.C."/>
            <person name="Su Q."/>
            <person name="Abolude K."/>
            <person name="Beier-Sexton M."/>
            <person name="Carlyon J.A."/>
            <person name="Carter R."/>
            <person name="Day N.P."/>
            <person name="Dumler S.J."/>
            <person name="Dyachenko V."/>
            <person name="Godinez A."/>
            <person name="Kurtti T.J."/>
            <person name="Lichay M."/>
            <person name="Mullins K.E."/>
            <person name="Ott S."/>
            <person name="Pappas-Brown V."/>
            <person name="Paris D.H."/>
            <person name="Patel P."/>
            <person name="Richards A.L."/>
            <person name="Sadzewicz L."/>
            <person name="Sears K."/>
            <person name="Seidman D."/>
            <person name="Sengamalay N."/>
            <person name="Stenos J."/>
            <person name="Tallon L.J."/>
            <person name="Vincent G."/>
            <person name="Fraser C.M."/>
            <person name="Munderloh U."/>
            <person name="Dunning-Hotopp J.C."/>
        </authorList>
    </citation>
    <scope>NUCLEOTIDE SEQUENCE [LARGE SCALE GENOMIC DNA]</scope>
    <source>
        <strain evidence="1 2">CRT53-1</strain>
    </source>
</reference>
<dbReference type="PATRIC" id="fig|1359157.3.peg.1903"/>
<evidence type="ECO:0000313" key="1">
    <source>
        <dbReference type="EMBL" id="KJV87466.1"/>
    </source>
</evidence>